<gene>
    <name evidence="2" type="ORF">H696_02598</name>
</gene>
<accession>A0A058Z8L7</accession>
<protein>
    <submittedName>
        <fullName evidence="2">Uncharacterized protein</fullName>
    </submittedName>
</protein>
<keyword evidence="3" id="KW-1185">Reference proteome</keyword>
<evidence type="ECO:0000313" key="2">
    <source>
        <dbReference type="EMBL" id="KCV70268.1"/>
    </source>
</evidence>
<reference evidence="2" key="1">
    <citation type="submission" date="2013-04" db="EMBL/GenBank/DDBJ databases">
        <title>The Genome Sequence of Fonticula alba ATCC 38817.</title>
        <authorList>
            <consortium name="The Broad Institute Genomics Platform"/>
            <person name="Russ C."/>
            <person name="Cuomo C."/>
            <person name="Burger G."/>
            <person name="Gray M.W."/>
            <person name="Holland P.W.H."/>
            <person name="King N."/>
            <person name="Lang F.B.F."/>
            <person name="Roger A.J."/>
            <person name="Ruiz-Trillo I."/>
            <person name="Brown M."/>
            <person name="Walker B."/>
            <person name="Young S."/>
            <person name="Zeng Q."/>
            <person name="Gargeya S."/>
            <person name="Fitzgerald M."/>
            <person name="Haas B."/>
            <person name="Abouelleil A."/>
            <person name="Allen A.W."/>
            <person name="Alvarado L."/>
            <person name="Arachchi H.M."/>
            <person name="Berlin A.M."/>
            <person name="Chapman S.B."/>
            <person name="Gainer-Dewar J."/>
            <person name="Goldberg J."/>
            <person name="Griggs A."/>
            <person name="Gujja S."/>
            <person name="Hansen M."/>
            <person name="Howarth C."/>
            <person name="Imamovic A."/>
            <person name="Ireland A."/>
            <person name="Larimer J."/>
            <person name="McCowan C."/>
            <person name="Murphy C."/>
            <person name="Pearson M."/>
            <person name="Poon T.W."/>
            <person name="Priest M."/>
            <person name="Roberts A."/>
            <person name="Saif S."/>
            <person name="Shea T."/>
            <person name="Sisk P."/>
            <person name="Sykes S."/>
            <person name="Wortman J."/>
            <person name="Nusbaum C."/>
            <person name="Birren B."/>
        </authorList>
    </citation>
    <scope>NUCLEOTIDE SEQUENCE [LARGE SCALE GENOMIC DNA]</scope>
    <source>
        <strain evidence="2">ATCC 38817</strain>
    </source>
</reference>
<feature type="region of interest" description="Disordered" evidence="1">
    <location>
        <begin position="1027"/>
        <end position="1052"/>
    </location>
</feature>
<name>A0A058Z8L7_FONAL</name>
<dbReference type="AlphaFoldDB" id="A0A058Z8L7"/>
<feature type="region of interest" description="Disordered" evidence="1">
    <location>
        <begin position="859"/>
        <end position="889"/>
    </location>
</feature>
<sequence length="1087" mass="111104">MEHPPGDSASRLDLHGALHLLLRRVVALSADVVPIDGATDPAPLSVLAPPEYDGHDAPKADKAADLVLDYLLMQDAPWTDRQTFARSVLAFLSTLPWPALGPHVRAALLTVLGAALFPGPGQPAGAEAFEMCMGEFPLLLAEAAFRAFPRGGPVEALLDREPRRCQDDEYFGLLRGMRRPDASIEGEHGHAGGCQLTAQDELNQHRLREANAYAQAQGLVFWDDDDEDADGAGAVDGDVAMDHGLGGLTAGSLHADLVDFSLSLADTDRPALSTEELYLPRRVDAMERAAALGVFLRAVEACAGEEHAGSSLLRWLSDHVLDAGNLEEALATEHGAHASEVGRALLAGLLALPAESPLGERFVRGSPGRGWPGAEELLGRWLQAGGSVATSTLAALAAVGRGRPLCRSRCPVLAGAFPRVVRLACQGTDRFLRQAAVACLGALPGCCRSPLPALGVSLAPMSGLLVASPGTPAALEAVSQLAGSQFDCDCKQDREQVAAGAGLPTEAAPMCAHCALAWCRVLVQLVRAAGGARVGAEAPLFPGPDTAAAAAAAGRCHGGARSAYLAAWQDLAPGQADQRTQQHAAVALECVLRRLEAGGVAALRAACRLEDARPALLATVAGMVLALQVSQSAGVTDALARAITRAWAMVRLANREWALSGPDSPRARALAALGCRAALGTVAGLSGSRGSGAADSRALVSLWELLAALGPGLWDALAGQLLAPGDSSPDMDVPLEKQLEQVLHSMSPCMGLPPLAETAGQLVDNMRAAKFHTAWDVRQSADGAALALLSWARGRLALRQPVSAVLGLVAGDPAAGTFFGLVAGQLCPSLSRVAELQRLFGQGGQALGRGLAPAGLGAAGGSASPSVTAPPEGGGEAAPAPGATWPVSVTGDSGSSRVLGLRLAVEAAQLARAAAGGSAEAPALLLAAAALGPWLADGPDRVPGSAPSPADVEHALGHCLLSTALHDGDAPVRRAALRKMAASPPGGWPPLLGGAAWRPLLADASRRENDAECRALLAAVLTAAAGAATGQDDGRDPPCGRADAGLGPAAGPAPALPPLAGLRQRAVDLVAAFDEDEHFCDIVLDCY</sequence>
<dbReference type="RefSeq" id="XP_009494784.1">
    <property type="nucleotide sequence ID" value="XM_009496509.1"/>
</dbReference>
<proteinExistence type="predicted"/>
<evidence type="ECO:0000256" key="1">
    <source>
        <dbReference type="SAM" id="MobiDB-lite"/>
    </source>
</evidence>
<dbReference type="GeneID" id="20527323"/>
<dbReference type="Proteomes" id="UP000030693">
    <property type="component" value="Unassembled WGS sequence"/>
</dbReference>
<dbReference type="EMBL" id="KB932204">
    <property type="protein sequence ID" value="KCV70268.1"/>
    <property type="molecule type" value="Genomic_DNA"/>
</dbReference>
<evidence type="ECO:0000313" key="3">
    <source>
        <dbReference type="Proteomes" id="UP000030693"/>
    </source>
</evidence>
<organism evidence="2">
    <name type="scientific">Fonticula alba</name>
    <name type="common">Slime mold</name>
    <dbReference type="NCBI Taxonomy" id="691883"/>
    <lineage>
        <taxon>Eukaryota</taxon>
        <taxon>Rotosphaerida</taxon>
        <taxon>Fonticulaceae</taxon>
        <taxon>Fonticula</taxon>
    </lineage>
</organism>